<evidence type="ECO:0000313" key="1">
    <source>
        <dbReference type="EMBL" id="KIJ24665.1"/>
    </source>
</evidence>
<accession>A0A0C9UHH1</accession>
<organism evidence="1 2">
    <name type="scientific">Sphaerobolus stellatus (strain SS14)</name>
    <dbReference type="NCBI Taxonomy" id="990650"/>
    <lineage>
        <taxon>Eukaryota</taxon>
        <taxon>Fungi</taxon>
        <taxon>Dikarya</taxon>
        <taxon>Basidiomycota</taxon>
        <taxon>Agaricomycotina</taxon>
        <taxon>Agaricomycetes</taxon>
        <taxon>Phallomycetidae</taxon>
        <taxon>Geastrales</taxon>
        <taxon>Sphaerobolaceae</taxon>
        <taxon>Sphaerobolus</taxon>
    </lineage>
</organism>
<dbReference type="AlphaFoldDB" id="A0A0C9UHH1"/>
<protein>
    <submittedName>
        <fullName evidence="1">Uncharacterized protein</fullName>
    </submittedName>
</protein>
<reference evidence="1 2" key="1">
    <citation type="submission" date="2014-06" db="EMBL/GenBank/DDBJ databases">
        <title>Evolutionary Origins and Diversification of the Mycorrhizal Mutualists.</title>
        <authorList>
            <consortium name="DOE Joint Genome Institute"/>
            <consortium name="Mycorrhizal Genomics Consortium"/>
            <person name="Kohler A."/>
            <person name="Kuo A."/>
            <person name="Nagy L.G."/>
            <person name="Floudas D."/>
            <person name="Copeland A."/>
            <person name="Barry K.W."/>
            <person name="Cichocki N."/>
            <person name="Veneault-Fourrey C."/>
            <person name="LaButti K."/>
            <person name="Lindquist E.A."/>
            <person name="Lipzen A."/>
            <person name="Lundell T."/>
            <person name="Morin E."/>
            <person name="Murat C."/>
            <person name="Riley R."/>
            <person name="Ohm R."/>
            <person name="Sun H."/>
            <person name="Tunlid A."/>
            <person name="Henrissat B."/>
            <person name="Grigoriev I.V."/>
            <person name="Hibbett D.S."/>
            <person name="Martin F."/>
        </authorList>
    </citation>
    <scope>NUCLEOTIDE SEQUENCE [LARGE SCALE GENOMIC DNA]</scope>
    <source>
        <strain evidence="1 2">SS14</strain>
    </source>
</reference>
<sequence length="158" mass="18486">MDYKFNKTSNRYTISRADIVSTSGPEFKFSTKPLHSRRVTEITFKTPEGKYQWTWRDGNRIDPQRTHFDITIAEFFRDSNDSQLIFEVKQEYLDYAAELIIGLMTSRIVTHATPIGTKGYYAEFYTARNIHGRKLTAERGMCRNCSNMWTGLEGWIEC</sequence>
<proteinExistence type="predicted"/>
<gene>
    <name evidence="1" type="ORF">M422DRAFT_56313</name>
</gene>
<dbReference type="Proteomes" id="UP000054279">
    <property type="component" value="Unassembled WGS sequence"/>
</dbReference>
<dbReference type="EMBL" id="KN837467">
    <property type="protein sequence ID" value="KIJ24665.1"/>
    <property type="molecule type" value="Genomic_DNA"/>
</dbReference>
<dbReference type="HOGENOM" id="CLU_1670513_0_0_1"/>
<evidence type="ECO:0000313" key="2">
    <source>
        <dbReference type="Proteomes" id="UP000054279"/>
    </source>
</evidence>
<name>A0A0C9UHH1_SPHS4</name>
<keyword evidence="2" id="KW-1185">Reference proteome</keyword>